<feature type="region of interest" description="Disordered" evidence="6">
    <location>
        <begin position="573"/>
        <end position="592"/>
    </location>
</feature>
<comment type="subcellular location">
    <subcellularLocation>
        <location evidence="1">Endoplasmic reticulum membrane</location>
        <topology evidence="1">Multi-pass membrane protein</topology>
    </subcellularLocation>
</comment>
<feature type="compositionally biased region" description="Basic and acidic residues" evidence="6">
    <location>
        <begin position="499"/>
        <end position="510"/>
    </location>
</feature>
<keyword evidence="3" id="KW-0256">Endoplasmic reticulum</keyword>
<feature type="compositionally biased region" description="Basic and acidic residues" evidence="6">
    <location>
        <begin position="581"/>
        <end position="592"/>
    </location>
</feature>
<evidence type="ECO:0000256" key="7">
    <source>
        <dbReference type="SAM" id="Phobius"/>
    </source>
</evidence>
<dbReference type="SUPFAM" id="SSF103481">
    <property type="entry name" value="Multidrug resistance efflux transporter EmrE"/>
    <property type="match status" value="1"/>
</dbReference>
<feature type="transmembrane region" description="Helical" evidence="7">
    <location>
        <begin position="59"/>
        <end position="79"/>
    </location>
</feature>
<feature type="region of interest" description="Disordered" evidence="6">
    <location>
        <begin position="421"/>
        <end position="562"/>
    </location>
</feature>
<feature type="transmembrane region" description="Helical" evidence="7">
    <location>
        <begin position="304"/>
        <end position="326"/>
    </location>
</feature>
<accession>A0A5N5WW37</accession>
<organism evidence="8 9">
    <name type="scientific">Aspergillus leporis</name>
    <dbReference type="NCBI Taxonomy" id="41062"/>
    <lineage>
        <taxon>Eukaryota</taxon>
        <taxon>Fungi</taxon>
        <taxon>Dikarya</taxon>
        <taxon>Ascomycota</taxon>
        <taxon>Pezizomycotina</taxon>
        <taxon>Eurotiomycetes</taxon>
        <taxon>Eurotiomycetidae</taxon>
        <taxon>Eurotiales</taxon>
        <taxon>Aspergillaceae</taxon>
        <taxon>Aspergillus</taxon>
        <taxon>Aspergillus subgen. Circumdati</taxon>
    </lineage>
</organism>
<dbReference type="PANTHER" id="PTHR12570:SF86">
    <property type="entry name" value="ADR321CP"/>
    <property type="match status" value="1"/>
</dbReference>
<dbReference type="InterPro" id="IPR037185">
    <property type="entry name" value="EmrE-like"/>
</dbReference>
<keyword evidence="5 7" id="KW-0472">Membrane</keyword>
<evidence type="ECO:0000256" key="1">
    <source>
        <dbReference type="ARBA" id="ARBA00004477"/>
    </source>
</evidence>
<protein>
    <recommendedName>
        <fullName evidence="10">Magnesium transporter NIPA-domain-containing protein</fullName>
    </recommendedName>
</protein>
<evidence type="ECO:0000313" key="8">
    <source>
        <dbReference type="EMBL" id="KAB8072519.1"/>
    </source>
</evidence>
<dbReference type="GO" id="GO:0015095">
    <property type="term" value="F:magnesium ion transmembrane transporter activity"/>
    <property type="evidence" value="ECO:0007669"/>
    <property type="project" value="InterPro"/>
</dbReference>
<feature type="transmembrane region" description="Helical" evidence="7">
    <location>
        <begin position="112"/>
        <end position="133"/>
    </location>
</feature>
<keyword evidence="9" id="KW-1185">Reference proteome</keyword>
<feature type="transmembrane region" description="Helical" evidence="7">
    <location>
        <begin position="85"/>
        <end position="105"/>
    </location>
</feature>
<feature type="transmembrane region" description="Helical" evidence="7">
    <location>
        <begin position="246"/>
        <end position="265"/>
    </location>
</feature>
<gene>
    <name evidence="8" type="ORF">BDV29DRAFT_150094</name>
</gene>
<dbReference type="FunFam" id="1.10.3730.20:FF:000012">
    <property type="entry name" value="DUF803 domain-containing protein"/>
    <property type="match status" value="1"/>
</dbReference>
<dbReference type="AlphaFoldDB" id="A0A5N5WW37"/>
<evidence type="ECO:0000256" key="2">
    <source>
        <dbReference type="ARBA" id="ARBA00022692"/>
    </source>
</evidence>
<proteinExistence type="predicted"/>
<name>A0A5N5WW37_9EURO</name>
<feature type="compositionally biased region" description="Polar residues" evidence="6">
    <location>
        <begin position="484"/>
        <end position="493"/>
    </location>
</feature>
<evidence type="ECO:0000256" key="3">
    <source>
        <dbReference type="ARBA" id="ARBA00022824"/>
    </source>
</evidence>
<feature type="transmembrane region" description="Helical" evidence="7">
    <location>
        <begin position="277"/>
        <end position="298"/>
    </location>
</feature>
<dbReference type="InterPro" id="IPR008521">
    <property type="entry name" value="Mg_trans_NIPA"/>
</dbReference>
<evidence type="ECO:0000256" key="5">
    <source>
        <dbReference type="ARBA" id="ARBA00023136"/>
    </source>
</evidence>
<feature type="compositionally biased region" description="Basic and acidic residues" evidence="6">
    <location>
        <begin position="370"/>
        <end position="381"/>
    </location>
</feature>
<feature type="transmembrane region" description="Helical" evidence="7">
    <location>
        <begin position="153"/>
        <end position="173"/>
    </location>
</feature>
<dbReference type="EMBL" id="ML732245">
    <property type="protein sequence ID" value="KAB8072519.1"/>
    <property type="molecule type" value="Genomic_DNA"/>
</dbReference>
<reference evidence="8 9" key="1">
    <citation type="submission" date="2019-04" db="EMBL/GenBank/DDBJ databases">
        <title>Friends and foes A comparative genomics study of 23 Aspergillus species from section Flavi.</title>
        <authorList>
            <consortium name="DOE Joint Genome Institute"/>
            <person name="Kjaerbolling I."/>
            <person name="Vesth T."/>
            <person name="Frisvad J.C."/>
            <person name="Nybo J.L."/>
            <person name="Theobald S."/>
            <person name="Kildgaard S."/>
            <person name="Isbrandt T."/>
            <person name="Kuo A."/>
            <person name="Sato A."/>
            <person name="Lyhne E.K."/>
            <person name="Kogle M.E."/>
            <person name="Wiebenga A."/>
            <person name="Kun R.S."/>
            <person name="Lubbers R.J."/>
            <person name="Makela M.R."/>
            <person name="Barry K."/>
            <person name="Chovatia M."/>
            <person name="Clum A."/>
            <person name="Daum C."/>
            <person name="Haridas S."/>
            <person name="He G."/>
            <person name="LaButti K."/>
            <person name="Lipzen A."/>
            <person name="Mondo S."/>
            <person name="Riley R."/>
            <person name="Salamov A."/>
            <person name="Simmons B.A."/>
            <person name="Magnuson J.K."/>
            <person name="Henrissat B."/>
            <person name="Mortensen U.H."/>
            <person name="Larsen T.O."/>
            <person name="Devries R.P."/>
            <person name="Grigoriev I.V."/>
            <person name="Machida M."/>
            <person name="Baker S.E."/>
            <person name="Andersen M.R."/>
        </authorList>
    </citation>
    <scope>NUCLEOTIDE SEQUENCE [LARGE SCALE GENOMIC DNA]</scope>
    <source>
        <strain evidence="8 9">CBS 151.66</strain>
    </source>
</reference>
<dbReference type="PANTHER" id="PTHR12570">
    <property type="match status" value="1"/>
</dbReference>
<sequence length="592" mass="65392">MGNLGDLSPQGSVAVGVVVGLVSTSLQAIGLTLQRKSHMLEDEKHPYDIRRPPYKRRRWQLGMLMFVISNIVGSTIQITTLPLPVLSTLQASGLVFNTVFATLILGEAFTRYSLIGTILVCIGAVLIATFGAIGEPAHTLDQLLELLQRRNFILWMIGTAVLVLVILLGSRILKYLTSPVRSKHSNPRHSYAPYLQITLGRARLIRGLCYGSVSGILSAHTLLLAKSAVELLVRTVIDRVNQFNRWQSWVILIGMIILALTQLFYLHRGLKLCSTSILYPFVFCIYNIIAILDGLIYFRQMSQLTGFHAGLIALGTMVLLGGVLCLSWRLEVIDSHAVVTVVGPSQTTLGPGMAVVEEHPRSSLELGLEHEEGQIGEREPLLWKTRQTSHRRTPSLPLLTQQQGSSADMDPASIWAELDEDFDNADPDGRTPLLNRLSTDPFQTGPRSKGRSMTLKDTSLRGPRHALTTPRSQQRNPRRLRPSILQSGNQRRTSAPAPDNHRPLPKRRTDAGPTFFDISGLGYGTQDNRSDTPFFRGPPPSSTHAPPDTDATPLAGPRSDALGNAWRTGLRYLSRLAGRNRPRDPEHDHTDT</sequence>
<keyword evidence="4 7" id="KW-1133">Transmembrane helix</keyword>
<evidence type="ECO:0008006" key="10">
    <source>
        <dbReference type="Google" id="ProtNLM"/>
    </source>
</evidence>
<keyword evidence="2 7" id="KW-0812">Transmembrane</keyword>
<evidence type="ECO:0000256" key="4">
    <source>
        <dbReference type="ARBA" id="ARBA00022989"/>
    </source>
</evidence>
<dbReference type="OrthoDB" id="2504919at2759"/>
<evidence type="ECO:0000256" key="6">
    <source>
        <dbReference type="SAM" id="MobiDB-lite"/>
    </source>
</evidence>
<dbReference type="Proteomes" id="UP000326565">
    <property type="component" value="Unassembled WGS sequence"/>
</dbReference>
<feature type="transmembrane region" description="Helical" evidence="7">
    <location>
        <begin position="12"/>
        <end position="33"/>
    </location>
</feature>
<evidence type="ECO:0000313" key="9">
    <source>
        <dbReference type="Proteomes" id="UP000326565"/>
    </source>
</evidence>
<dbReference type="Gene3D" id="1.10.3730.20">
    <property type="match status" value="1"/>
</dbReference>
<feature type="compositionally biased region" description="Polar residues" evidence="6">
    <location>
        <begin position="436"/>
        <end position="446"/>
    </location>
</feature>
<dbReference type="GO" id="GO:0016020">
    <property type="term" value="C:membrane"/>
    <property type="evidence" value="ECO:0007669"/>
    <property type="project" value="UniProtKB-SubCell"/>
</dbReference>
<feature type="region of interest" description="Disordered" evidence="6">
    <location>
        <begin position="370"/>
        <end position="408"/>
    </location>
</feature>
<dbReference type="Pfam" id="PF05653">
    <property type="entry name" value="Mg_trans_NIPA"/>
    <property type="match status" value="2"/>
</dbReference>